<dbReference type="GO" id="GO:0004579">
    <property type="term" value="F:dolichyl-diphosphooligosaccharide-protein glycotransferase activity"/>
    <property type="evidence" value="ECO:0007669"/>
    <property type="project" value="UniProtKB-EC"/>
</dbReference>
<evidence type="ECO:0000256" key="1">
    <source>
        <dbReference type="ARBA" id="ARBA00001936"/>
    </source>
</evidence>
<dbReference type="EC" id="2.4.99.18" evidence="6"/>
<keyword evidence="10" id="KW-0479">Metal-binding</keyword>
<evidence type="ECO:0000256" key="14">
    <source>
        <dbReference type="ARBA" id="ARBA00023136"/>
    </source>
</evidence>
<evidence type="ECO:0000256" key="10">
    <source>
        <dbReference type="ARBA" id="ARBA00022723"/>
    </source>
</evidence>
<evidence type="ECO:0000256" key="6">
    <source>
        <dbReference type="ARBA" id="ARBA00012605"/>
    </source>
</evidence>
<feature type="domain" description="Oligosaccharyl transferase STT3 N-terminal" evidence="21">
    <location>
        <begin position="18"/>
        <end position="417"/>
    </location>
</feature>
<evidence type="ECO:0000256" key="11">
    <source>
        <dbReference type="ARBA" id="ARBA00022824"/>
    </source>
</evidence>
<evidence type="ECO:0000313" key="23">
    <source>
        <dbReference type="EnsemblMetazoa" id="AMIN005582-PA"/>
    </source>
</evidence>
<evidence type="ECO:0000256" key="9">
    <source>
        <dbReference type="ARBA" id="ARBA00022692"/>
    </source>
</evidence>
<sequence length="711" mass="80229">MDQVTKLRLNLEKQESLIKLGILTTAAILSFSTRLFSVLRFESVIHEFDPYFNYRTTKHLAEQGFYNFHNWFDDRAWYPLGRIIGGTIYPGLMVTSAVLYRLMWLVNITVDIRNVCVFLAPFFSSLTTIVTYLLTKEIHSSGAGLVAGAMISIVPGYISRSVAGSYDNEGIAIFCMLLTYYTWIKAVKTGAILWATFAALAYFYMVSSWGGYVFLINLIPLHVLALMATGRFTHRVYIAYSTLYTIGTILSMQISFVGFQPVQSSEHMLAFGVFGLCQLHAFVDYVRSAVPKEHFETLFQALIVTIASVAALTGLALTVTGKISPWTGRFYSLLDPSYAKNHIPIIASVSEHQPTSWSSFYFDLQILVFLFPAGLYFCFSKLSDANIFIILYGVTSIYFAGVMVRLMLVLAPVMCILSGIAISHLLTKYIRNMDVSGTGVAAVTESSNRKTKARYEQQSSVKNEVAVGFVLLVTFLLVTYTFHCTWVTSEAYSSPSIVLSARSQDGGRIIFDDFREAYYWLKMNTPEDARVMSWWDYGYQITAMANRTILVDNNTWNNTHISRVGQAMASTEEKAYEIMKELDVDYVLVIFGGLTGYSSDDINKFLWMVRIGGSTDRGAHIKEMDYYAPSGDFRIDKEGSPVLLNCLMYKMCYYRFGQVYTEGGKAPGYDRVRGAEIGNKDFELDVLEEAYTTEHWLVRIYKVKDLSNRGV</sequence>
<evidence type="ECO:0000256" key="7">
    <source>
        <dbReference type="ARBA" id="ARBA00022676"/>
    </source>
</evidence>
<evidence type="ECO:0000256" key="18">
    <source>
        <dbReference type="ARBA" id="ARBA00048829"/>
    </source>
</evidence>
<keyword evidence="13 20" id="KW-1133">Transmembrane helix</keyword>
<evidence type="ECO:0000256" key="13">
    <source>
        <dbReference type="ARBA" id="ARBA00022989"/>
    </source>
</evidence>
<dbReference type="STRING" id="112268.A0A182W5G6"/>
<feature type="transmembrane region" description="Helical" evidence="20">
    <location>
        <begin position="298"/>
        <end position="319"/>
    </location>
</feature>
<dbReference type="Pfam" id="PF02516">
    <property type="entry name" value="STT3"/>
    <property type="match status" value="1"/>
</dbReference>
<dbReference type="InterPro" id="IPR054479">
    <property type="entry name" value="AglB-like_core"/>
</dbReference>
<keyword evidence="14 20" id="KW-0472">Membrane</keyword>
<feature type="transmembrane region" description="Helical" evidence="20">
    <location>
        <begin position="170"/>
        <end position="203"/>
    </location>
</feature>
<comment type="subcellular location">
    <subcellularLocation>
        <location evidence="3">Endoplasmic reticulum membrane</location>
        <topology evidence="3">Multi-pass membrane protein</topology>
    </subcellularLocation>
</comment>
<dbReference type="PANTHER" id="PTHR13872">
    <property type="entry name" value="DOLICHYL-DIPHOSPHOOLIGOSACCHARIDE--PROTEIN GLYCOSYLTRANSFERASE SUBUNIT"/>
    <property type="match status" value="1"/>
</dbReference>
<feature type="transmembrane region" description="Helical" evidence="20">
    <location>
        <begin position="140"/>
        <end position="158"/>
    </location>
</feature>
<dbReference type="Gene3D" id="3.40.50.12610">
    <property type="match status" value="1"/>
</dbReference>
<accession>A0A182W5G6</accession>
<evidence type="ECO:0000313" key="24">
    <source>
        <dbReference type="Proteomes" id="UP000075920"/>
    </source>
</evidence>
<organism evidence="23 24">
    <name type="scientific">Anopheles minimus</name>
    <dbReference type="NCBI Taxonomy" id="112268"/>
    <lineage>
        <taxon>Eukaryota</taxon>
        <taxon>Metazoa</taxon>
        <taxon>Ecdysozoa</taxon>
        <taxon>Arthropoda</taxon>
        <taxon>Hexapoda</taxon>
        <taxon>Insecta</taxon>
        <taxon>Pterygota</taxon>
        <taxon>Neoptera</taxon>
        <taxon>Endopterygota</taxon>
        <taxon>Diptera</taxon>
        <taxon>Nematocera</taxon>
        <taxon>Culicoidea</taxon>
        <taxon>Culicidae</taxon>
        <taxon>Anophelinae</taxon>
        <taxon>Anopheles</taxon>
    </lineage>
</organism>
<comment type="subunit">
    <text evidence="19">Component of the oligosaccharyltransferase (OST) complex. There are 2 OST complexes, OST-A and OST-B, which contain STT3A or STT3B as catalytic subunit, respectively. OST-A and OST-B contain common core subunits RPN1, RPN2, OST48, OST4, DAD1 and TMEM258, and OST-A contains DC2/OSTC and KRTCAP2/KCP2 specific accessory subunits. OST-A complex assembly occurs through the formation of 3 subcomplexes. Subcomplex 1 contains RPN1 and TMEM258, subcomplex 2 contains the OST-A-specific subunits STT3A, DC2/OSTC, and KCP2 as well as the core subunit OST4, and subcomplex 3 contains RPN2, DAD1, and OST48. The OST-A complex can form stable complexes with the Sec61 complex or with both the Sec61 and TRAP complexes.</text>
</comment>
<keyword evidence="11" id="KW-0256">Endoplasmic reticulum</keyword>
<dbReference type="GO" id="GO:0043687">
    <property type="term" value="P:post-translational protein modification"/>
    <property type="evidence" value="ECO:0007669"/>
    <property type="project" value="TreeGrafter"/>
</dbReference>
<dbReference type="PANTHER" id="PTHR13872:SF43">
    <property type="entry name" value="DOLICHYL-DIPHOSPHOOLIGOSACCHARIDE--PROTEIN GLYCOSYLTRANSFERASE SUBUNIT STT3A"/>
    <property type="match status" value="1"/>
</dbReference>
<evidence type="ECO:0000256" key="16">
    <source>
        <dbReference type="ARBA" id="ARBA00023211"/>
    </source>
</evidence>
<comment type="catalytic activity">
    <reaction evidence="18">
        <text>a di-trans,poly-cis-dolichyl diphosphooligosaccharide + L-asparaginyl-[protein] = N(4)-(oligosaccharide-(1-&gt;4)-N-acetyl-beta-D-glucosaminyl-(1-&gt;4)-N-acetyl-beta-D-glucosaminyl)-L-asparaginyl-[protein] + a di-trans,poly-cis-dolichyl diphosphate + H(+)</text>
        <dbReference type="Rhea" id="RHEA:22980"/>
        <dbReference type="Rhea" id="RHEA-COMP:12804"/>
        <dbReference type="Rhea" id="RHEA-COMP:12805"/>
        <dbReference type="Rhea" id="RHEA-COMP:19506"/>
        <dbReference type="Rhea" id="RHEA-COMP:19509"/>
        <dbReference type="ChEBI" id="CHEBI:15378"/>
        <dbReference type="ChEBI" id="CHEBI:50347"/>
        <dbReference type="ChEBI" id="CHEBI:57497"/>
        <dbReference type="ChEBI" id="CHEBI:57570"/>
        <dbReference type="ChEBI" id="CHEBI:132529"/>
        <dbReference type="EC" id="2.4.99.18"/>
    </reaction>
</comment>
<dbReference type="GO" id="GO:0018279">
    <property type="term" value="P:protein N-linked glycosylation via asparagine"/>
    <property type="evidence" value="ECO:0007669"/>
    <property type="project" value="TreeGrafter"/>
</dbReference>
<keyword evidence="7" id="KW-0328">Glycosyltransferase</keyword>
<evidence type="ECO:0000256" key="19">
    <source>
        <dbReference type="ARBA" id="ARBA00062993"/>
    </source>
</evidence>
<feature type="transmembrane region" description="Helical" evidence="20">
    <location>
        <begin position="465"/>
        <end position="483"/>
    </location>
</feature>
<evidence type="ECO:0000256" key="4">
    <source>
        <dbReference type="ARBA" id="ARBA00004922"/>
    </source>
</evidence>
<keyword evidence="12" id="KW-0460">Magnesium</keyword>
<evidence type="ECO:0000256" key="2">
    <source>
        <dbReference type="ARBA" id="ARBA00001946"/>
    </source>
</evidence>
<protein>
    <recommendedName>
        <fullName evidence="17">Dolichyl-diphosphooligosaccharide--protein glycosyltransferase subunit STT3A</fullName>
        <ecNumber evidence="6">2.4.99.18</ecNumber>
    </recommendedName>
</protein>
<dbReference type="InterPro" id="IPR048307">
    <property type="entry name" value="STT3_N"/>
</dbReference>
<evidence type="ECO:0000256" key="12">
    <source>
        <dbReference type="ARBA" id="ARBA00022842"/>
    </source>
</evidence>
<evidence type="ECO:0000259" key="22">
    <source>
        <dbReference type="Pfam" id="PF22627"/>
    </source>
</evidence>
<feature type="transmembrane region" description="Helical" evidence="20">
    <location>
        <begin position="407"/>
        <end position="426"/>
    </location>
</feature>
<dbReference type="FunFam" id="3.40.50.12610:FF:000002">
    <property type="entry name" value="dolichyl-diphosphooligosaccharide--protein glycosyltransferase subunit STT3A"/>
    <property type="match status" value="1"/>
</dbReference>
<dbReference type="InterPro" id="IPR003674">
    <property type="entry name" value="Oligo_trans_STT3"/>
</dbReference>
<dbReference type="AlphaFoldDB" id="A0A182W5G6"/>
<evidence type="ECO:0000256" key="5">
    <source>
        <dbReference type="ARBA" id="ARBA00010810"/>
    </source>
</evidence>
<evidence type="ECO:0000256" key="17">
    <source>
        <dbReference type="ARBA" id="ARBA00040922"/>
    </source>
</evidence>
<feature type="transmembrane region" description="Helical" evidence="20">
    <location>
        <begin position="83"/>
        <end position="103"/>
    </location>
</feature>
<proteinExistence type="inferred from homology"/>
<dbReference type="EnsemblMetazoa" id="AMIN005582-RA">
    <property type="protein sequence ID" value="AMIN005582-PA"/>
    <property type="gene ID" value="AMIN005582"/>
</dbReference>
<dbReference type="GO" id="GO:0005789">
    <property type="term" value="C:endoplasmic reticulum membrane"/>
    <property type="evidence" value="ECO:0007669"/>
    <property type="project" value="UniProtKB-SubCell"/>
</dbReference>
<evidence type="ECO:0000256" key="20">
    <source>
        <dbReference type="SAM" id="Phobius"/>
    </source>
</evidence>
<evidence type="ECO:0000256" key="15">
    <source>
        <dbReference type="ARBA" id="ARBA00023180"/>
    </source>
</evidence>
<comment type="cofactor">
    <cofactor evidence="2">
        <name>Mg(2+)</name>
        <dbReference type="ChEBI" id="CHEBI:18420"/>
    </cofactor>
</comment>
<evidence type="ECO:0000256" key="8">
    <source>
        <dbReference type="ARBA" id="ARBA00022679"/>
    </source>
</evidence>
<feature type="domain" description="AglB-like core" evidence="22">
    <location>
        <begin position="521"/>
        <end position="589"/>
    </location>
</feature>
<feature type="transmembrane region" description="Helical" evidence="20">
    <location>
        <begin position="236"/>
        <end position="256"/>
    </location>
</feature>
<keyword evidence="24" id="KW-1185">Reference proteome</keyword>
<feature type="transmembrane region" description="Helical" evidence="20">
    <location>
        <begin position="360"/>
        <end position="378"/>
    </location>
</feature>
<dbReference type="VEuPathDB" id="VectorBase:AMIN005582"/>
<dbReference type="UniPathway" id="UPA00378"/>
<reference evidence="24" key="1">
    <citation type="submission" date="2013-03" db="EMBL/GenBank/DDBJ databases">
        <title>The Genome Sequence of Anopheles minimus MINIMUS1.</title>
        <authorList>
            <consortium name="The Broad Institute Genomics Platform"/>
            <person name="Neafsey D.E."/>
            <person name="Walton C."/>
            <person name="Walker B."/>
            <person name="Young S.K."/>
            <person name="Zeng Q."/>
            <person name="Gargeya S."/>
            <person name="Fitzgerald M."/>
            <person name="Haas B."/>
            <person name="Abouelleil A."/>
            <person name="Allen A.W."/>
            <person name="Alvarado L."/>
            <person name="Arachchi H.M."/>
            <person name="Berlin A.M."/>
            <person name="Chapman S.B."/>
            <person name="Gainer-Dewar J."/>
            <person name="Goldberg J."/>
            <person name="Griggs A."/>
            <person name="Gujja S."/>
            <person name="Hansen M."/>
            <person name="Howarth C."/>
            <person name="Imamovic A."/>
            <person name="Ireland A."/>
            <person name="Larimer J."/>
            <person name="McCowan C."/>
            <person name="Murphy C."/>
            <person name="Pearson M."/>
            <person name="Poon T.W."/>
            <person name="Priest M."/>
            <person name="Roberts A."/>
            <person name="Saif S."/>
            <person name="Shea T."/>
            <person name="Sisk P."/>
            <person name="Sykes S."/>
            <person name="Wortman J."/>
            <person name="Nusbaum C."/>
            <person name="Birren B."/>
        </authorList>
    </citation>
    <scope>NUCLEOTIDE SEQUENCE [LARGE SCALE GENOMIC DNA]</scope>
    <source>
        <strain evidence="24">MINIMUS1</strain>
    </source>
</reference>
<comment type="cofactor">
    <cofactor evidence="1">
        <name>Mn(2+)</name>
        <dbReference type="ChEBI" id="CHEBI:29035"/>
    </cofactor>
</comment>
<evidence type="ECO:0000256" key="3">
    <source>
        <dbReference type="ARBA" id="ARBA00004477"/>
    </source>
</evidence>
<feature type="transmembrane region" description="Helical" evidence="20">
    <location>
        <begin position="268"/>
        <end position="286"/>
    </location>
</feature>
<feature type="transmembrane region" description="Helical" evidence="20">
    <location>
        <begin position="20"/>
        <end position="41"/>
    </location>
</feature>
<feature type="transmembrane region" description="Helical" evidence="20">
    <location>
        <begin position="385"/>
        <end position="401"/>
    </location>
</feature>
<feature type="transmembrane region" description="Helical" evidence="20">
    <location>
        <begin position="115"/>
        <end position="134"/>
    </location>
</feature>
<comment type="similarity">
    <text evidence="5">Belongs to the STT3 family.</text>
</comment>
<comment type="pathway">
    <text evidence="4">Protein modification; protein glycosylation.</text>
</comment>
<dbReference type="GO" id="GO:0046872">
    <property type="term" value="F:metal ion binding"/>
    <property type="evidence" value="ECO:0007669"/>
    <property type="project" value="UniProtKB-KW"/>
</dbReference>
<keyword evidence="8" id="KW-0808">Transferase</keyword>
<dbReference type="Pfam" id="PF22627">
    <property type="entry name" value="AglB_core-like"/>
    <property type="match status" value="1"/>
</dbReference>
<evidence type="ECO:0000259" key="21">
    <source>
        <dbReference type="Pfam" id="PF02516"/>
    </source>
</evidence>
<name>A0A182W5G6_9DIPT</name>
<keyword evidence="9 20" id="KW-0812">Transmembrane</keyword>
<feature type="transmembrane region" description="Helical" evidence="20">
    <location>
        <begin position="209"/>
        <end position="229"/>
    </location>
</feature>
<keyword evidence="15" id="KW-0325">Glycoprotein</keyword>
<keyword evidence="16" id="KW-0464">Manganese</keyword>
<reference evidence="23" key="2">
    <citation type="submission" date="2020-05" db="UniProtKB">
        <authorList>
            <consortium name="EnsemblMetazoa"/>
        </authorList>
    </citation>
    <scope>IDENTIFICATION</scope>
    <source>
        <strain evidence="23">MINIMUS1</strain>
    </source>
</reference>
<dbReference type="Proteomes" id="UP000075920">
    <property type="component" value="Unassembled WGS sequence"/>
</dbReference>